<feature type="transmembrane region" description="Helical" evidence="4">
    <location>
        <begin position="73"/>
        <end position="90"/>
    </location>
</feature>
<dbReference type="KEGG" id="anf:AQPE_0945"/>
<dbReference type="CDD" id="cd17324">
    <property type="entry name" value="MFS_NepI_like"/>
    <property type="match status" value="1"/>
</dbReference>
<evidence type="ECO:0000256" key="4">
    <source>
        <dbReference type="SAM" id="Phobius"/>
    </source>
</evidence>
<dbReference type="EMBL" id="AP018694">
    <property type="protein sequence ID" value="BBE16798.1"/>
    <property type="molecule type" value="Genomic_DNA"/>
</dbReference>
<keyword evidence="1 4" id="KW-0812">Transmembrane</keyword>
<feature type="transmembrane region" description="Helical" evidence="4">
    <location>
        <begin position="188"/>
        <end position="206"/>
    </location>
</feature>
<evidence type="ECO:0000256" key="3">
    <source>
        <dbReference type="ARBA" id="ARBA00023136"/>
    </source>
</evidence>
<dbReference type="GO" id="GO:0022857">
    <property type="term" value="F:transmembrane transporter activity"/>
    <property type="evidence" value="ECO:0007669"/>
    <property type="project" value="InterPro"/>
</dbReference>
<protein>
    <submittedName>
        <fullName evidence="6">MFS permease</fullName>
    </submittedName>
</protein>
<feature type="transmembrane region" description="Helical" evidence="4">
    <location>
        <begin position="362"/>
        <end position="381"/>
    </location>
</feature>
<evidence type="ECO:0000256" key="1">
    <source>
        <dbReference type="ARBA" id="ARBA00022692"/>
    </source>
</evidence>
<evidence type="ECO:0000259" key="5">
    <source>
        <dbReference type="PROSITE" id="PS50850"/>
    </source>
</evidence>
<feature type="domain" description="Major facilitator superfamily (MFS) profile" evidence="5">
    <location>
        <begin position="33"/>
        <end position="411"/>
    </location>
</feature>
<keyword evidence="3 4" id="KW-0472">Membrane</keyword>
<dbReference type="Pfam" id="PF07690">
    <property type="entry name" value="MFS_1"/>
    <property type="match status" value="1"/>
</dbReference>
<feature type="transmembrane region" description="Helical" evidence="4">
    <location>
        <begin position="387"/>
        <end position="407"/>
    </location>
</feature>
<feature type="transmembrane region" description="Helical" evidence="4">
    <location>
        <begin position="159"/>
        <end position="176"/>
    </location>
</feature>
<name>A0A5K7S5G6_9BACT</name>
<feature type="transmembrane region" description="Helical" evidence="4">
    <location>
        <begin position="302"/>
        <end position="320"/>
    </location>
</feature>
<dbReference type="AlphaFoldDB" id="A0A5K7S5G6"/>
<proteinExistence type="predicted"/>
<dbReference type="PROSITE" id="PS50850">
    <property type="entry name" value="MFS"/>
    <property type="match status" value="1"/>
</dbReference>
<dbReference type="PANTHER" id="PTHR42910">
    <property type="entry name" value="TRANSPORTER SCO4007-RELATED"/>
    <property type="match status" value="1"/>
</dbReference>
<feature type="transmembrane region" description="Helical" evidence="4">
    <location>
        <begin position="102"/>
        <end position="120"/>
    </location>
</feature>
<feature type="transmembrane region" description="Helical" evidence="4">
    <location>
        <begin position="126"/>
        <end position="147"/>
    </location>
</feature>
<accession>A0A5K7S5G6</accession>
<sequence>MRNQFREPIKLQYSNFHIDMTNSDHITSKQPVSRFLIGLMAVSAGITVANIYYNQPILKEIAADLGSTESQAGMVSMLSQIGYGLGLFFLTPLGDKINKKKLIISLQILLIAALLLVTFTHSIFQLWALSLLISMFSVSVQVIMPMAAGMDSENRGKNVGTIFTGVLIGILAARVFSGSIAEWLGWRYVYLISAGAVALATVMLQIKLPNVPTRFSGSYPQLLGSALQQIKRFPLLREVSLVGILQFGLFCSFWTTLTFYLSGEPFNFSSNIIGLFGLVAIAGALLAPVFGKRADKGGSKKVRFIALGLIVVSILLMISLPTSIPALVLAVFLLDMGAQAIQVTNVAMIYTLDESSHSRINTIYMTSFFTGGALGTLIGIYCWKYGGWLGVNLQMLLFALVISVLLLKEKRKRLANIEVVEIAKA</sequence>
<evidence type="ECO:0000256" key="2">
    <source>
        <dbReference type="ARBA" id="ARBA00022989"/>
    </source>
</evidence>
<dbReference type="InterPro" id="IPR036259">
    <property type="entry name" value="MFS_trans_sf"/>
</dbReference>
<organism evidence="6 7">
    <name type="scientific">Aquipluma nitroreducens</name>
    <dbReference type="NCBI Taxonomy" id="2010828"/>
    <lineage>
        <taxon>Bacteria</taxon>
        <taxon>Pseudomonadati</taxon>
        <taxon>Bacteroidota</taxon>
        <taxon>Bacteroidia</taxon>
        <taxon>Marinilabiliales</taxon>
        <taxon>Prolixibacteraceae</taxon>
        <taxon>Aquipluma</taxon>
    </lineage>
</organism>
<reference evidence="6" key="1">
    <citation type="journal article" date="2020" name="Int. J. Syst. Evol. Microbiol.">
        <title>Aquipluma nitroreducens gen. nov. sp. nov., a novel facultatively anaerobic bacterium isolated from a freshwater lake.</title>
        <authorList>
            <person name="Watanabe M."/>
            <person name="Kojima H."/>
            <person name="Fukui M."/>
        </authorList>
    </citation>
    <scope>NUCLEOTIDE SEQUENCE</scope>
    <source>
        <strain evidence="6">MeG22</strain>
    </source>
</reference>
<feature type="transmembrane region" description="Helical" evidence="4">
    <location>
        <begin position="272"/>
        <end position="290"/>
    </location>
</feature>
<gene>
    <name evidence="6" type="ORF">AQPE_0945</name>
</gene>
<dbReference type="InterPro" id="IPR011701">
    <property type="entry name" value="MFS"/>
</dbReference>
<dbReference type="SUPFAM" id="SSF103473">
    <property type="entry name" value="MFS general substrate transporter"/>
    <property type="match status" value="1"/>
</dbReference>
<evidence type="ECO:0000313" key="6">
    <source>
        <dbReference type="EMBL" id="BBE16798.1"/>
    </source>
</evidence>
<dbReference type="Proteomes" id="UP001193389">
    <property type="component" value="Chromosome"/>
</dbReference>
<dbReference type="Gene3D" id="1.20.1250.20">
    <property type="entry name" value="MFS general substrate transporter like domains"/>
    <property type="match status" value="1"/>
</dbReference>
<feature type="transmembrane region" description="Helical" evidence="4">
    <location>
        <begin position="326"/>
        <end position="350"/>
    </location>
</feature>
<feature type="transmembrane region" description="Helical" evidence="4">
    <location>
        <begin position="239"/>
        <end position="260"/>
    </location>
</feature>
<keyword evidence="2 4" id="KW-1133">Transmembrane helix</keyword>
<feature type="transmembrane region" description="Helical" evidence="4">
    <location>
        <begin position="35"/>
        <end position="53"/>
    </location>
</feature>
<dbReference type="PANTHER" id="PTHR42910:SF1">
    <property type="entry name" value="MAJOR FACILITATOR SUPERFAMILY (MFS) PROFILE DOMAIN-CONTAINING PROTEIN"/>
    <property type="match status" value="1"/>
</dbReference>
<dbReference type="InterPro" id="IPR020846">
    <property type="entry name" value="MFS_dom"/>
</dbReference>
<evidence type="ECO:0000313" key="7">
    <source>
        <dbReference type="Proteomes" id="UP001193389"/>
    </source>
</evidence>
<keyword evidence="7" id="KW-1185">Reference proteome</keyword>